<evidence type="ECO:0000259" key="2">
    <source>
        <dbReference type="Pfam" id="PF25033"/>
    </source>
</evidence>
<dbReference type="Pfam" id="PF25033">
    <property type="entry name" value="VPS13_M"/>
    <property type="match status" value="1"/>
</dbReference>
<dbReference type="InterPro" id="IPR039782">
    <property type="entry name" value="VPS13B"/>
</dbReference>
<reference evidence="3" key="1">
    <citation type="journal article" date="2023" name="Science">
        <title>Genome structures resolve the early diversification of teleost fishes.</title>
        <authorList>
            <person name="Parey E."/>
            <person name="Louis A."/>
            <person name="Montfort J."/>
            <person name="Bouchez O."/>
            <person name="Roques C."/>
            <person name="Iampietro C."/>
            <person name="Lluch J."/>
            <person name="Castinel A."/>
            <person name="Donnadieu C."/>
            <person name="Desvignes T."/>
            <person name="Floi Bucao C."/>
            <person name="Jouanno E."/>
            <person name="Wen M."/>
            <person name="Mejri S."/>
            <person name="Dirks R."/>
            <person name="Jansen H."/>
            <person name="Henkel C."/>
            <person name="Chen W.J."/>
            <person name="Zahm M."/>
            <person name="Cabau C."/>
            <person name="Klopp C."/>
            <person name="Thompson A.W."/>
            <person name="Robinson-Rechavi M."/>
            <person name="Braasch I."/>
            <person name="Lecointre G."/>
            <person name="Bobe J."/>
            <person name="Postlethwait J.H."/>
            <person name="Berthelot C."/>
            <person name="Roest Crollius H."/>
            <person name="Guiguen Y."/>
        </authorList>
    </citation>
    <scope>NUCLEOTIDE SEQUENCE</scope>
    <source>
        <strain evidence="3">NC1722</strain>
    </source>
</reference>
<feature type="region of interest" description="Disordered" evidence="1">
    <location>
        <begin position="821"/>
        <end position="862"/>
    </location>
</feature>
<gene>
    <name evidence="3" type="ORF">AAFF_G00044190</name>
</gene>
<feature type="domain" description="VPS13-like middle region" evidence="2">
    <location>
        <begin position="637"/>
        <end position="909"/>
    </location>
</feature>
<dbReference type="InterPro" id="IPR056747">
    <property type="entry name" value="VPS13-like_M"/>
</dbReference>
<name>A0AAD7WEY4_9TELE</name>
<dbReference type="PANTHER" id="PTHR12517">
    <property type="entry name" value="VACUOLAR PROTEIN SORTING-ASSOCIATED PROTEIN 13B"/>
    <property type="match status" value="1"/>
</dbReference>
<keyword evidence="4" id="KW-1185">Reference proteome</keyword>
<comment type="caution">
    <text evidence="3">The sequence shown here is derived from an EMBL/GenBank/DDBJ whole genome shotgun (WGS) entry which is preliminary data.</text>
</comment>
<dbReference type="PANTHER" id="PTHR12517:SF0">
    <property type="entry name" value="INTERMEMBRANE LIPID TRANSFER PROTEIN VPS13B"/>
    <property type="match status" value="1"/>
</dbReference>
<evidence type="ECO:0000313" key="4">
    <source>
        <dbReference type="Proteomes" id="UP001221898"/>
    </source>
</evidence>
<protein>
    <recommendedName>
        <fullName evidence="2">VPS13-like middle region domain-containing protein</fullName>
    </recommendedName>
</protein>
<feature type="region of interest" description="Disordered" evidence="1">
    <location>
        <begin position="314"/>
        <end position="353"/>
    </location>
</feature>
<proteinExistence type="predicted"/>
<sequence>MGNDTAVYVKARRKIRSDTAVALVVFSGAYQQLARGVALWNRGSLISPPGRGAARSAVFAPRRLIAAARAKSTRSRRPAGALLLQVPPLRGIKVFVSPSFLERGRGRAVSPAMSLVSACSCPATARCSYMTLRVSGWSCSRAACSCPMTACPPQHHHQRGHPGTVRSWYHNQASMPGTLVVCLPQISVLSAGHKYMEPLQEIPFAVSRPIIEEGDAFPWTVGLSQFSVYTLLGQQRSLGLLEPMGCTSTLAVTSHKRQGAGPEGRHAFIVCLHVDLEPLHIKCSNPQVQLLYELLHSWSSTWARLQKRGILRQASSYPEPPPGAAPSSPVRSSAGTAPPDTSTCSPSADFGSPPRAWRVEVWENECLFGDRAPGAAQERGGLRADGRRLAVLGHGHAGAEDQQHRRRQREGQPLDAVDAAQGHRQDVRPPDPAATRAEICVIGELEDLSASVDVQDVYTKIKCKVGSFNIDHYKSSPEEGPCCPGHCRGAILSCTDKLNRRTVLVRPVSKQDPFSHSSAFFPPTAAKVLEVSHQQHGFLSITYTQAVTKNVRHKLTTRPERGSRGAQRLTEGPADGSPQPPCPAVSARGRSAGQPMRSHALTSRSLPLIYINTSVIRVFCPGMQDQQAPTEPHLKKEDTLVLKMGSVSMAPQADNPLSRTVLRKDIYQRALNLGILRDPGSEVEDRQYQLDLQSINIGTAQWEQLRPEKEGSKGGALAQNERNSQNPALEWNMANSIRRHQERRAILTPILTDFSVRVTAAPAIIFSKPISPDNAQVEEIVVCGHSLEVNMTTGLDFFLSVAQVQLLQQLLRANMVGSEGPQTAAEVRRQEQQLSSASRPSNPDGSSSRHSGAQDSGSGSDSARIRIVQIEQQSGASHHRIARPSRKSTIIKNLSFIPFDVFVTASRVSS</sequence>
<feature type="compositionally biased region" description="Polar residues" evidence="1">
    <location>
        <begin position="832"/>
        <end position="850"/>
    </location>
</feature>
<organism evidence="3 4">
    <name type="scientific">Aldrovandia affinis</name>
    <dbReference type="NCBI Taxonomy" id="143900"/>
    <lineage>
        <taxon>Eukaryota</taxon>
        <taxon>Metazoa</taxon>
        <taxon>Chordata</taxon>
        <taxon>Craniata</taxon>
        <taxon>Vertebrata</taxon>
        <taxon>Euteleostomi</taxon>
        <taxon>Actinopterygii</taxon>
        <taxon>Neopterygii</taxon>
        <taxon>Teleostei</taxon>
        <taxon>Notacanthiformes</taxon>
        <taxon>Halosauridae</taxon>
        <taxon>Aldrovandia</taxon>
    </lineage>
</organism>
<feature type="compositionally biased region" description="Low complexity" evidence="1">
    <location>
        <begin position="325"/>
        <end position="334"/>
    </location>
</feature>
<dbReference type="Proteomes" id="UP001221898">
    <property type="component" value="Unassembled WGS sequence"/>
</dbReference>
<feature type="region of interest" description="Disordered" evidence="1">
    <location>
        <begin position="395"/>
        <end position="432"/>
    </location>
</feature>
<evidence type="ECO:0000256" key="1">
    <source>
        <dbReference type="SAM" id="MobiDB-lite"/>
    </source>
</evidence>
<feature type="compositionally biased region" description="Low complexity" evidence="1">
    <location>
        <begin position="851"/>
        <end position="862"/>
    </location>
</feature>
<evidence type="ECO:0000313" key="3">
    <source>
        <dbReference type="EMBL" id="KAJ8394616.1"/>
    </source>
</evidence>
<dbReference type="AlphaFoldDB" id="A0AAD7WEY4"/>
<dbReference type="EMBL" id="JAINUG010000124">
    <property type="protein sequence ID" value="KAJ8394616.1"/>
    <property type="molecule type" value="Genomic_DNA"/>
</dbReference>
<feature type="region of interest" description="Disordered" evidence="1">
    <location>
        <begin position="554"/>
        <end position="599"/>
    </location>
</feature>
<accession>A0AAD7WEY4</accession>